<dbReference type="InterPro" id="IPR017853">
    <property type="entry name" value="GH"/>
</dbReference>
<evidence type="ECO:0000313" key="4">
    <source>
        <dbReference type="Proteomes" id="UP000023067"/>
    </source>
</evidence>
<feature type="region of interest" description="Disordered" evidence="1">
    <location>
        <begin position="40"/>
        <end position="77"/>
    </location>
</feature>
<evidence type="ECO:0000313" key="3">
    <source>
        <dbReference type="EMBL" id="EWS81418.1"/>
    </source>
</evidence>
<proteinExistence type="predicted"/>
<keyword evidence="2" id="KW-1133">Transmembrane helix</keyword>
<dbReference type="HOGENOM" id="CLU_033984_0_0_11"/>
<evidence type="ECO:0000256" key="2">
    <source>
        <dbReference type="SAM" id="Phobius"/>
    </source>
</evidence>
<feature type="compositionally biased region" description="Gly residues" evidence="1">
    <location>
        <begin position="555"/>
        <end position="570"/>
    </location>
</feature>
<dbReference type="STRING" id="396014.BF93_16545"/>
<comment type="caution">
    <text evidence="3">The sequence shown here is derived from an EMBL/GenBank/DDBJ whole genome shotgun (WGS) entry which is preliminary data.</text>
</comment>
<gene>
    <name evidence="3" type="ORF">BF93_16545</name>
</gene>
<feature type="region of interest" description="Disordered" evidence="1">
    <location>
        <begin position="551"/>
        <end position="570"/>
    </location>
</feature>
<dbReference type="eggNOG" id="COG3534">
    <property type="taxonomic scope" value="Bacteria"/>
</dbReference>
<dbReference type="PANTHER" id="PTHR36183">
    <property type="entry name" value="BETA-GLUCURONIDASE"/>
    <property type="match status" value="1"/>
</dbReference>
<protein>
    <submittedName>
        <fullName evidence="3">Uncharacterized protein</fullName>
    </submittedName>
</protein>
<dbReference type="InterPro" id="IPR052974">
    <property type="entry name" value="GH79_Enzymes"/>
</dbReference>
<dbReference type="RefSeq" id="WP_084148388.1">
    <property type="nucleotide sequence ID" value="NZ_KK069992.1"/>
</dbReference>
<keyword evidence="2" id="KW-0472">Membrane</keyword>
<dbReference type="EMBL" id="JDYK01000007">
    <property type="protein sequence ID" value="EWS81418.1"/>
    <property type="molecule type" value="Genomic_DNA"/>
</dbReference>
<feature type="compositionally biased region" description="Low complexity" evidence="1">
    <location>
        <begin position="40"/>
        <end position="53"/>
    </location>
</feature>
<dbReference type="AlphaFoldDB" id="Z9JTR2"/>
<reference evidence="3 4" key="1">
    <citation type="submission" date="2014-02" db="EMBL/GenBank/DDBJ databases">
        <title>Genome sequence of Brachybacterium phenoliresistens strain W13A50.</title>
        <authorList>
            <person name="Wang X."/>
        </authorList>
    </citation>
    <scope>NUCLEOTIDE SEQUENCE [LARGE SCALE GENOMIC DNA]</scope>
    <source>
        <strain evidence="3 4">W13A50</strain>
    </source>
</reference>
<dbReference type="OrthoDB" id="5166947at2"/>
<dbReference type="PANTHER" id="PTHR36183:SF2">
    <property type="entry name" value="BETA-GLUCURONIDASE C-TERMINAL DOMAIN-CONTAINING PROTEIN"/>
    <property type="match status" value="1"/>
</dbReference>
<name>Z9JTR2_9MICO</name>
<dbReference type="SUPFAM" id="SSF51445">
    <property type="entry name" value="(Trans)glycosidases"/>
    <property type="match status" value="1"/>
</dbReference>
<dbReference type="Gene3D" id="3.20.20.80">
    <property type="entry name" value="Glycosidases"/>
    <property type="match status" value="1"/>
</dbReference>
<keyword evidence="4" id="KW-1185">Reference proteome</keyword>
<keyword evidence="2" id="KW-0812">Transmembrane</keyword>
<sequence length="570" mass="58250">MADVRRRSRTRLVVPAALVVAVLLVTAVVVGLPDAREGLLPGPAGPASPSAAPSPRPQDELDAPGYDPDPGPLALPDIAASTAEPVTASFAVPEGAQRWDGSIGLSFEATDLASPLWGSESSNLDEMLEALDSPVLRFGGNSVDRRMWWTSSGESAPDWAEATVTPADLQRVAAAAEAADASVTITLDLGHDDPQRAADMAAHAREAFGRRLLAVSIGNEPNGFFHANQPQLAVRDDSWDTDAYRAALTEHSAAIEAVAPGTPIAGPGAYDAPWWRAFAESGIPHQRALTMHWYPLWDCSGPASSIANPTVEDLTSPALRERARQLIGMGAQVAEQHDLPLWMEETGPTSCPGTNATSRTHAQALWTGDYALTAAESGVERLAFHATLQACQGGAPMSPVCATGSLDRPGGLLRGRTSFLAMLQLAQLPAGTVLAPAVSGDGRIMVHAVLGDDGTLGVMIVDLRDPEGAAPVPVQLSAPGGLDAAAPTAWTLADGSLLAGDSLEAPSSRLGAPAAPAGALAQAPLGRGAPLSVASTPGSTLLLRFAPVAEAAPSDGGGASDQGGAAEAGG</sequence>
<dbReference type="Proteomes" id="UP000023067">
    <property type="component" value="Unassembled WGS sequence"/>
</dbReference>
<dbReference type="PATRIC" id="fig|396014.3.peg.1652"/>
<evidence type="ECO:0000256" key="1">
    <source>
        <dbReference type="SAM" id="MobiDB-lite"/>
    </source>
</evidence>
<accession>Z9JTR2</accession>
<feature type="transmembrane region" description="Helical" evidence="2">
    <location>
        <begin position="12"/>
        <end position="32"/>
    </location>
</feature>
<organism evidence="3 4">
    <name type="scientific">Brachybacterium phenoliresistens</name>
    <dbReference type="NCBI Taxonomy" id="396014"/>
    <lineage>
        <taxon>Bacteria</taxon>
        <taxon>Bacillati</taxon>
        <taxon>Actinomycetota</taxon>
        <taxon>Actinomycetes</taxon>
        <taxon>Micrococcales</taxon>
        <taxon>Dermabacteraceae</taxon>
        <taxon>Brachybacterium</taxon>
    </lineage>
</organism>